<feature type="transmembrane region" description="Helical" evidence="1">
    <location>
        <begin position="85"/>
        <end position="105"/>
    </location>
</feature>
<keyword evidence="1" id="KW-1133">Transmembrane helix</keyword>
<organism evidence="2 3">
    <name type="scientific">Sanguibacter antarcticus</name>
    <dbReference type="NCBI Taxonomy" id="372484"/>
    <lineage>
        <taxon>Bacteria</taxon>
        <taxon>Bacillati</taxon>
        <taxon>Actinomycetota</taxon>
        <taxon>Actinomycetes</taxon>
        <taxon>Micrococcales</taxon>
        <taxon>Sanguibacteraceae</taxon>
        <taxon>Sanguibacter</taxon>
    </lineage>
</organism>
<dbReference type="Proteomes" id="UP000225548">
    <property type="component" value="Unassembled WGS sequence"/>
</dbReference>
<feature type="transmembrane region" description="Helical" evidence="1">
    <location>
        <begin position="18"/>
        <end position="37"/>
    </location>
</feature>
<dbReference type="AlphaFoldDB" id="A0A2A9E2N0"/>
<accession>A0A2A9E2N0</accession>
<proteinExistence type="predicted"/>
<keyword evidence="1" id="KW-0812">Transmembrane</keyword>
<dbReference type="EMBL" id="PDJG01000001">
    <property type="protein sequence ID" value="PFG33208.1"/>
    <property type="molecule type" value="Genomic_DNA"/>
</dbReference>
<evidence type="ECO:0000256" key="1">
    <source>
        <dbReference type="SAM" id="Phobius"/>
    </source>
</evidence>
<keyword evidence="3" id="KW-1185">Reference proteome</keyword>
<protein>
    <submittedName>
        <fullName evidence="2">Uncharacterized membrane protein YsdA (DUF1294 family)</fullName>
    </submittedName>
</protein>
<dbReference type="InterPro" id="IPR010718">
    <property type="entry name" value="DUF1294"/>
</dbReference>
<sequence>MAFVVGATAALALGVVPWWLLALYGVMSIVCFIAYAADKRAARLERRRVPERTLLDLGLVCGWPGAIVAQQVLRHKTVKQSFRSAFWRTVVVNLALVTFLVSPLATMALDNVLELTGITDRAL</sequence>
<evidence type="ECO:0000313" key="2">
    <source>
        <dbReference type="EMBL" id="PFG33208.1"/>
    </source>
</evidence>
<keyword evidence="1" id="KW-0472">Membrane</keyword>
<gene>
    <name evidence="2" type="ORF">ATL42_1068</name>
</gene>
<evidence type="ECO:0000313" key="3">
    <source>
        <dbReference type="Proteomes" id="UP000225548"/>
    </source>
</evidence>
<reference evidence="2 3" key="1">
    <citation type="submission" date="2017-10" db="EMBL/GenBank/DDBJ databases">
        <title>Sequencing the genomes of 1000 actinobacteria strains.</title>
        <authorList>
            <person name="Klenk H.-P."/>
        </authorList>
    </citation>
    <scope>NUCLEOTIDE SEQUENCE [LARGE SCALE GENOMIC DNA]</scope>
    <source>
        <strain evidence="2 3">DSM 18966</strain>
    </source>
</reference>
<dbReference type="Pfam" id="PF06961">
    <property type="entry name" value="DUF1294"/>
    <property type="match status" value="1"/>
</dbReference>
<name>A0A2A9E2N0_9MICO</name>
<comment type="caution">
    <text evidence="2">The sequence shown here is derived from an EMBL/GenBank/DDBJ whole genome shotgun (WGS) entry which is preliminary data.</text>
</comment>